<dbReference type="PROSITE" id="PS50048">
    <property type="entry name" value="ZN2_CY6_FUNGAL_2"/>
    <property type="match status" value="1"/>
</dbReference>
<keyword evidence="1" id="KW-0539">Nucleus</keyword>
<dbReference type="Proteomes" id="UP000237481">
    <property type="component" value="Unassembled WGS sequence"/>
</dbReference>
<dbReference type="OrthoDB" id="4314040at2759"/>
<dbReference type="InterPro" id="IPR053175">
    <property type="entry name" value="DHMBA_Reg_Transcription_Factor"/>
</dbReference>
<accession>A0A2S4L5A0</accession>
<dbReference type="Gene3D" id="4.10.240.10">
    <property type="entry name" value="Zn(2)-C6 fungal-type DNA-binding domain"/>
    <property type="match status" value="1"/>
</dbReference>
<reference evidence="4 5" key="1">
    <citation type="submission" date="2018-01" db="EMBL/GenBank/DDBJ databases">
        <title>Harnessing the power of phylogenomics to disentangle the directionality and signatures of interkingdom host jumping in the parasitic fungal genus Tolypocladium.</title>
        <authorList>
            <person name="Quandt C.A."/>
            <person name="Patterson W."/>
            <person name="Spatafora J.W."/>
        </authorList>
    </citation>
    <scope>NUCLEOTIDE SEQUENCE [LARGE SCALE GENOMIC DNA]</scope>
    <source>
        <strain evidence="4 5">NRBC 100945</strain>
    </source>
</reference>
<evidence type="ECO:0000256" key="2">
    <source>
        <dbReference type="SAM" id="MobiDB-lite"/>
    </source>
</evidence>
<proteinExistence type="predicted"/>
<dbReference type="PROSITE" id="PS00463">
    <property type="entry name" value="ZN2_CY6_FUNGAL_1"/>
    <property type="match status" value="1"/>
</dbReference>
<dbReference type="SMART" id="SM00066">
    <property type="entry name" value="GAL4"/>
    <property type="match status" value="1"/>
</dbReference>
<dbReference type="GO" id="GO:0008270">
    <property type="term" value="F:zinc ion binding"/>
    <property type="evidence" value="ECO:0007669"/>
    <property type="project" value="InterPro"/>
</dbReference>
<dbReference type="CDD" id="cd00067">
    <property type="entry name" value="GAL4"/>
    <property type="match status" value="1"/>
</dbReference>
<dbReference type="SUPFAM" id="SSF57701">
    <property type="entry name" value="Zn2/Cys6 DNA-binding domain"/>
    <property type="match status" value="1"/>
</dbReference>
<evidence type="ECO:0000256" key="1">
    <source>
        <dbReference type="ARBA" id="ARBA00023242"/>
    </source>
</evidence>
<feature type="compositionally biased region" description="Low complexity" evidence="2">
    <location>
        <begin position="82"/>
        <end position="94"/>
    </location>
</feature>
<evidence type="ECO:0000259" key="3">
    <source>
        <dbReference type="PROSITE" id="PS50048"/>
    </source>
</evidence>
<feature type="domain" description="Zn(2)-C6 fungal-type" evidence="3">
    <location>
        <begin position="10"/>
        <end position="38"/>
    </location>
</feature>
<dbReference type="GO" id="GO:0000981">
    <property type="term" value="F:DNA-binding transcription factor activity, RNA polymerase II-specific"/>
    <property type="evidence" value="ECO:0007669"/>
    <property type="project" value="InterPro"/>
</dbReference>
<dbReference type="AlphaFoldDB" id="A0A2S4L5A0"/>
<keyword evidence="5" id="KW-1185">Reference proteome</keyword>
<dbReference type="InterPro" id="IPR021858">
    <property type="entry name" value="Fun_TF"/>
</dbReference>
<dbReference type="InterPro" id="IPR036864">
    <property type="entry name" value="Zn2-C6_fun-type_DNA-bd_sf"/>
</dbReference>
<evidence type="ECO:0000313" key="5">
    <source>
        <dbReference type="Proteomes" id="UP000237481"/>
    </source>
</evidence>
<dbReference type="EMBL" id="PKSG01000233">
    <property type="protein sequence ID" value="POR37571.1"/>
    <property type="molecule type" value="Genomic_DNA"/>
</dbReference>
<gene>
    <name evidence="4" type="ORF">TPAR_02229</name>
</gene>
<dbReference type="InterPro" id="IPR001138">
    <property type="entry name" value="Zn2Cys6_DnaBD"/>
</dbReference>
<dbReference type="Pfam" id="PF00172">
    <property type="entry name" value="Zn_clus"/>
    <property type="match status" value="1"/>
</dbReference>
<feature type="region of interest" description="Disordered" evidence="2">
    <location>
        <begin position="39"/>
        <end position="100"/>
    </location>
</feature>
<name>A0A2S4L5A0_9HYPO</name>
<dbReference type="PANTHER" id="PTHR38791:SF13">
    <property type="entry name" value="ZN(2)-C6 FUNGAL-TYPE DOMAIN-CONTAINING PROTEIN"/>
    <property type="match status" value="1"/>
</dbReference>
<dbReference type="PANTHER" id="PTHR38791">
    <property type="entry name" value="ZN(II)2CYS6 TRANSCRIPTION FACTOR (EUROFUNG)-RELATED-RELATED"/>
    <property type="match status" value="1"/>
</dbReference>
<evidence type="ECO:0000313" key="4">
    <source>
        <dbReference type="EMBL" id="POR37571.1"/>
    </source>
</evidence>
<organism evidence="4 5">
    <name type="scientific">Tolypocladium paradoxum</name>
    <dbReference type="NCBI Taxonomy" id="94208"/>
    <lineage>
        <taxon>Eukaryota</taxon>
        <taxon>Fungi</taxon>
        <taxon>Dikarya</taxon>
        <taxon>Ascomycota</taxon>
        <taxon>Pezizomycotina</taxon>
        <taxon>Sordariomycetes</taxon>
        <taxon>Hypocreomycetidae</taxon>
        <taxon>Hypocreales</taxon>
        <taxon>Ophiocordycipitaceae</taxon>
        <taxon>Tolypocladium</taxon>
    </lineage>
</organism>
<dbReference type="Pfam" id="PF11951">
    <property type="entry name" value="Fungal_trans_2"/>
    <property type="match status" value="1"/>
</dbReference>
<dbReference type="STRING" id="94208.A0A2S4L5A0"/>
<feature type="compositionally biased region" description="Low complexity" evidence="2">
    <location>
        <begin position="60"/>
        <end position="73"/>
    </location>
</feature>
<comment type="caution">
    <text evidence="4">The sequence shown here is derived from an EMBL/GenBank/DDBJ whole genome shotgun (WGS) entry which is preliminary data.</text>
</comment>
<sequence length="608" mass="66559">MAYGGKPSKGCQMCRIRRIKCDETKPACKQCARARRQCPGYRGVGESSSKNETHGPGEMAKAARAANKPLASKVAPRKDSDSSSQDTASSSPTDSGDETISALLKPPLEDLASCHFIANYVLIPRQGLATTRGFLEFLLPLLRKGPLVPHFKHAFDACAFASLNNRVGMGNDFDKQALGCYTKALATTFSALKDPEMVKGDATLAAILLLGLFENISGKSLGMLAWSSHIEGAIQLVKARGPAQLKSKTGLDLFMAVRTQMVIIHSLSTGTAPALGVDWWVDDPVSNEYSSHSYQLSSQTGMLKNEVNNLLATSSRTPEHAQLVKDAIRDCQNLDAEIATLLEDLPESFCWKTVAWQDYSPKCDYSKAEAFPGRIDIYRDLWVVNLWNAMRCMRIVLASLIVRATAWIISPADYRTTPGYAATASTCVEAIADIIASVPYQLGWFAKHKELRGQAQLSGFACGDDDAEKGLAGYFLLWPLTCIQGQDYLTDLQRRWVKGRLKCIGNQLGVRYGNMLSQLNVRVPSMLVLRDRLKSNLYGVPVDMANLLAGQSAGAAVPPDPSSFQSAAEKQEAAHRKVILRQTEELKKKAVEATGNMDEWTVKTWLQL</sequence>
<protein>
    <submittedName>
        <fullName evidence="4">Negative acting factor</fullName>
    </submittedName>
</protein>